<evidence type="ECO:0000256" key="2">
    <source>
        <dbReference type="ARBA" id="ARBA00003717"/>
    </source>
</evidence>
<dbReference type="SUPFAM" id="SSF51905">
    <property type="entry name" value="FAD/NAD(P)-binding domain"/>
    <property type="match status" value="1"/>
</dbReference>
<feature type="binding site" evidence="11">
    <location>
        <begin position="10"/>
        <end position="15"/>
    </location>
    <ligand>
        <name>FAD</name>
        <dbReference type="ChEBI" id="CHEBI:57692"/>
    </ligand>
</feature>
<dbReference type="Pfam" id="PF13932">
    <property type="entry name" value="SAM_GIDA_C"/>
    <property type="match status" value="1"/>
</dbReference>
<feature type="domain" description="tRNA uridine 5-carboxymethylaminomethyl modification enzyme C-terminal subdomain" evidence="12">
    <location>
        <begin position="525"/>
        <end position="596"/>
    </location>
</feature>
<evidence type="ECO:0000256" key="4">
    <source>
        <dbReference type="ARBA" id="ARBA00020461"/>
    </source>
</evidence>
<sequence length="609" mass="68094">MKNYDVIVIGGGHAGIEASLASARMGAETLLITQNLDHIGQMSCNPAIGGIAKGHVVREIDAMGGEMGQNTDASALQFRMLNASRGPAVWSPRAQCDKVLYQRRMKQQLEKTEKLHTHQAEGLSFVTEKSKIIAVQTQFGDKFEAKSFVLCCGTFMRGLMHFGPQQLPGGRTGDTAADAISESLKNDLGLELMRLKTGTPPRVLAKTIDFEKLERQDGECGEFSYWPREKEYETIDRGGIPQMPCYIGRTSAETKQVIADNLHLSPMYNGSIDAIGTRYCPSIEDKIHRFGDKDSHQVFLEPEGVFTEEYYLNGISTSLPVQIQNKIVHSIPGLEKAEIARYAYAVEYDVVSPHQTQNSLALKSWPNLFVAGQINGTSGYEEAAGQGLIAGANAAGLVAGKPPLILERDQAYIGVMIDDLVTKDISEPYRLFTSRAEYRLLLRQDNADRRLSKIAYDYGLLPYEKYKIAKDKETLIDDEIERLKNERHHGKSLWEHLSSHKNTYESVVGESDLPDDVKEQVQIDARYECYIQREKQQVERQKRLAKNPIPEDLDYLNITGLGNEAKNKLSRYRPVDLGQAARIDGVTPAEIGLIQVHIKRFEESKKIKS</sequence>
<keyword evidence="7 11" id="KW-0274">FAD</keyword>
<dbReference type="RefSeq" id="WP_007280353.1">
    <property type="nucleotide sequence ID" value="NZ_ABCK01000023.1"/>
</dbReference>
<dbReference type="SMART" id="SM01228">
    <property type="entry name" value="GIDA_assoc_3"/>
    <property type="match status" value="1"/>
</dbReference>
<feature type="binding site" evidence="11">
    <location>
        <begin position="276"/>
        <end position="290"/>
    </location>
    <ligand>
        <name>NAD(+)</name>
        <dbReference type="ChEBI" id="CHEBI:57540"/>
    </ligand>
</feature>
<dbReference type="GO" id="GO:0005829">
    <property type="term" value="C:cytosol"/>
    <property type="evidence" value="ECO:0007669"/>
    <property type="project" value="TreeGrafter"/>
</dbReference>
<comment type="cofactor">
    <cofactor evidence="1 11">
        <name>FAD</name>
        <dbReference type="ChEBI" id="CHEBI:57692"/>
    </cofactor>
</comment>
<dbReference type="FunFam" id="3.50.50.60:FF:000002">
    <property type="entry name" value="tRNA uridine 5-carboxymethylaminomethyl modification enzyme MnmG"/>
    <property type="match status" value="1"/>
</dbReference>
<dbReference type="GO" id="GO:0030488">
    <property type="term" value="P:tRNA methylation"/>
    <property type="evidence" value="ECO:0007669"/>
    <property type="project" value="TreeGrafter"/>
</dbReference>
<evidence type="ECO:0000259" key="12">
    <source>
        <dbReference type="SMART" id="SM01228"/>
    </source>
</evidence>
<dbReference type="InterPro" id="IPR047001">
    <property type="entry name" value="MnmG_C_subdom"/>
</dbReference>
<evidence type="ECO:0000256" key="11">
    <source>
        <dbReference type="HAMAP-Rule" id="MF_00129"/>
    </source>
</evidence>
<evidence type="ECO:0000256" key="7">
    <source>
        <dbReference type="ARBA" id="ARBA00022827"/>
    </source>
</evidence>
<dbReference type="Gene3D" id="3.50.50.60">
    <property type="entry name" value="FAD/NAD(P)-binding domain"/>
    <property type="match status" value="2"/>
</dbReference>
<reference evidence="13 14" key="1">
    <citation type="journal article" date="2010" name="J. Bacteriol.">
        <title>Genome sequence of Lentisphaera araneosa HTCC2155T, the type species of the order Lentisphaerales in the phylum Lentisphaerae.</title>
        <authorList>
            <person name="Thrash J.C."/>
            <person name="Cho J.C."/>
            <person name="Vergin K.L."/>
            <person name="Morris R.M."/>
            <person name="Giovannoni S.J."/>
        </authorList>
    </citation>
    <scope>NUCLEOTIDE SEQUENCE [LARGE SCALE GENOMIC DNA]</scope>
    <source>
        <strain evidence="13 14">HTCC2155</strain>
    </source>
</reference>
<dbReference type="InterPro" id="IPR036188">
    <property type="entry name" value="FAD/NAD-bd_sf"/>
</dbReference>
<evidence type="ECO:0000313" key="13">
    <source>
        <dbReference type="EMBL" id="EDM25828.1"/>
    </source>
</evidence>
<evidence type="ECO:0000256" key="1">
    <source>
        <dbReference type="ARBA" id="ARBA00001974"/>
    </source>
</evidence>
<evidence type="ECO:0000256" key="3">
    <source>
        <dbReference type="ARBA" id="ARBA00007653"/>
    </source>
</evidence>
<keyword evidence="6 11" id="KW-0819">tRNA processing</keyword>
<evidence type="ECO:0000313" key="14">
    <source>
        <dbReference type="Proteomes" id="UP000004947"/>
    </source>
</evidence>
<dbReference type="STRING" id="313628.LNTAR_01437"/>
<comment type="caution">
    <text evidence="11">Lacks conserved residue(s) required for the propagation of feature annotation.</text>
</comment>
<dbReference type="InterPro" id="IPR040131">
    <property type="entry name" value="MnmG_N"/>
</dbReference>
<gene>
    <name evidence="11" type="primary">mnmG</name>
    <name evidence="11" type="synonym">gidA</name>
    <name evidence="13" type="ORF">LNTAR_01437</name>
</gene>
<dbReference type="FunFam" id="1.10.150.570:FF:000001">
    <property type="entry name" value="tRNA uridine 5-carboxymethylaminomethyl modification enzyme MnmG"/>
    <property type="match status" value="1"/>
</dbReference>
<dbReference type="Proteomes" id="UP000004947">
    <property type="component" value="Unassembled WGS sequence"/>
</dbReference>
<dbReference type="PANTHER" id="PTHR11806">
    <property type="entry name" value="GLUCOSE INHIBITED DIVISION PROTEIN A"/>
    <property type="match status" value="1"/>
</dbReference>
<dbReference type="GO" id="GO:0002098">
    <property type="term" value="P:tRNA wobble uridine modification"/>
    <property type="evidence" value="ECO:0007669"/>
    <property type="project" value="InterPro"/>
</dbReference>
<comment type="similarity">
    <text evidence="3 11">Belongs to the MnmG family.</text>
</comment>
<comment type="subcellular location">
    <subcellularLocation>
        <location evidence="11">Cytoplasm</location>
    </subcellularLocation>
</comment>
<keyword evidence="11" id="KW-0963">Cytoplasm</keyword>
<comment type="function">
    <text evidence="2 11">NAD-binding protein involved in the addition of a carboxymethylaminomethyl (cmnm) group at the wobble position (U34) of certain tRNAs, forming tRNA-cmnm(5)s(2)U34.</text>
</comment>
<evidence type="ECO:0000256" key="5">
    <source>
        <dbReference type="ARBA" id="ARBA00022630"/>
    </source>
</evidence>
<dbReference type="HAMAP" id="MF_00129">
    <property type="entry name" value="MnmG_GidA"/>
    <property type="match status" value="1"/>
</dbReference>
<dbReference type="InterPro" id="IPR020595">
    <property type="entry name" value="MnmG-rel_CS"/>
</dbReference>
<dbReference type="eggNOG" id="COG0445">
    <property type="taxonomic scope" value="Bacteria"/>
</dbReference>
<protein>
    <recommendedName>
        <fullName evidence="4 11">tRNA uridine 5-carboxymethylaminomethyl modification enzyme MnmG</fullName>
    </recommendedName>
    <alternativeName>
        <fullName evidence="10 11">Glucose-inhibited division protein A</fullName>
    </alternativeName>
</protein>
<dbReference type="InterPro" id="IPR002218">
    <property type="entry name" value="MnmG-rel"/>
</dbReference>
<dbReference type="EMBL" id="ABCK01000023">
    <property type="protein sequence ID" value="EDM25828.1"/>
    <property type="molecule type" value="Genomic_DNA"/>
</dbReference>
<dbReference type="PANTHER" id="PTHR11806:SF0">
    <property type="entry name" value="PROTEIN MTO1 HOMOLOG, MITOCHONDRIAL"/>
    <property type="match status" value="1"/>
</dbReference>
<comment type="caution">
    <text evidence="13">The sequence shown here is derived from an EMBL/GenBank/DDBJ whole genome shotgun (WGS) entry which is preliminary data.</text>
</comment>
<evidence type="ECO:0000256" key="8">
    <source>
        <dbReference type="ARBA" id="ARBA00023027"/>
    </source>
</evidence>
<evidence type="ECO:0000256" key="6">
    <source>
        <dbReference type="ARBA" id="ARBA00022694"/>
    </source>
</evidence>
<dbReference type="InterPro" id="IPR026904">
    <property type="entry name" value="MnmG_C"/>
</dbReference>
<dbReference type="PROSITE" id="PS01280">
    <property type="entry name" value="GIDA_1"/>
    <property type="match status" value="1"/>
</dbReference>
<dbReference type="Gene3D" id="1.10.10.1800">
    <property type="entry name" value="tRNA uridine 5-carboxymethylaminomethyl modification enzyme MnmG/GidA"/>
    <property type="match status" value="1"/>
</dbReference>
<keyword evidence="5 11" id="KW-0285">Flavoprotein</keyword>
<dbReference type="NCBIfam" id="TIGR00136">
    <property type="entry name" value="mnmG_gidA"/>
    <property type="match status" value="1"/>
</dbReference>
<dbReference type="InterPro" id="IPR049312">
    <property type="entry name" value="GIDA_C_N"/>
</dbReference>
<dbReference type="AlphaFoldDB" id="A6DR81"/>
<dbReference type="Pfam" id="PF21680">
    <property type="entry name" value="GIDA_C_1st"/>
    <property type="match status" value="1"/>
</dbReference>
<dbReference type="Pfam" id="PF01134">
    <property type="entry name" value="GIDA"/>
    <property type="match status" value="1"/>
</dbReference>
<name>A6DR81_9BACT</name>
<dbReference type="GO" id="GO:0050660">
    <property type="term" value="F:flavin adenine dinucleotide binding"/>
    <property type="evidence" value="ECO:0007669"/>
    <property type="project" value="UniProtKB-UniRule"/>
</dbReference>
<keyword evidence="14" id="KW-1185">Reference proteome</keyword>
<dbReference type="InterPro" id="IPR004416">
    <property type="entry name" value="MnmG"/>
</dbReference>
<proteinExistence type="inferred from homology"/>
<organism evidence="13 14">
    <name type="scientific">Lentisphaera araneosa HTCC2155</name>
    <dbReference type="NCBI Taxonomy" id="313628"/>
    <lineage>
        <taxon>Bacteria</taxon>
        <taxon>Pseudomonadati</taxon>
        <taxon>Lentisphaerota</taxon>
        <taxon>Lentisphaeria</taxon>
        <taxon>Lentisphaerales</taxon>
        <taxon>Lentisphaeraceae</taxon>
        <taxon>Lentisphaera</taxon>
    </lineage>
</organism>
<keyword evidence="8 11" id="KW-0520">NAD</keyword>
<dbReference type="InterPro" id="IPR044920">
    <property type="entry name" value="MnmG_C_subdom_sf"/>
</dbReference>
<dbReference type="Gene3D" id="1.10.150.570">
    <property type="entry name" value="GidA associated domain, C-terminal subdomain"/>
    <property type="match status" value="1"/>
</dbReference>
<dbReference type="OrthoDB" id="9815560at2"/>
<accession>A6DR81</accession>
<evidence type="ECO:0000256" key="9">
    <source>
        <dbReference type="ARBA" id="ARBA00025948"/>
    </source>
</evidence>
<dbReference type="PROSITE" id="PS01281">
    <property type="entry name" value="GIDA_2"/>
    <property type="match status" value="1"/>
</dbReference>
<comment type="subunit">
    <text evidence="9 11">Homodimer. Heterotetramer of two MnmE and two MnmG subunits.</text>
</comment>
<evidence type="ECO:0000256" key="10">
    <source>
        <dbReference type="ARBA" id="ARBA00031800"/>
    </source>
</evidence>